<proteinExistence type="predicted"/>
<reference evidence="2 3" key="1">
    <citation type="journal article" date="2024" name="Commun. Biol.">
        <title>Comparative genomic analysis of thermophilic fungi reveals convergent evolutionary adaptations and gene losses.</title>
        <authorList>
            <person name="Steindorff A.S."/>
            <person name="Aguilar-Pontes M.V."/>
            <person name="Robinson A.J."/>
            <person name="Andreopoulos B."/>
            <person name="LaButti K."/>
            <person name="Kuo A."/>
            <person name="Mondo S."/>
            <person name="Riley R."/>
            <person name="Otillar R."/>
            <person name="Haridas S."/>
            <person name="Lipzen A."/>
            <person name="Grimwood J."/>
            <person name="Schmutz J."/>
            <person name="Clum A."/>
            <person name="Reid I.D."/>
            <person name="Moisan M.C."/>
            <person name="Butler G."/>
            <person name="Nguyen T.T.M."/>
            <person name="Dewar K."/>
            <person name="Conant G."/>
            <person name="Drula E."/>
            <person name="Henrissat B."/>
            <person name="Hansel C."/>
            <person name="Singer S."/>
            <person name="Hutchinson M.I."/>
            <person name="de Vries R.P."/>
            <person name="Natvig D.O."/>
            <person name="Powell A.J."/>
            <person name="Tsang A."/>
            <person name="Grigoriev I.V."/>
        </authorList>
    </citation>
    <scope>NUCLEOTIDE SEQUENCE [LARGE SCALE GENOMIC DNA]</scope>
    <source>
        <strain evidence="2 3">CBS 494.80</strain>
    </source>
</reference>
<gene>
    <name evidence="2" type="ORF">VTL71DRAFT_494</name>
</gene>
<evidence type="ECO:0000313" key="2">
    <source>
        <dbReference type="EMBL" id="KAL2075551.1"/>
    </source>
</evidence>
<organism evidence="2 3">
    <name type="scientific">Oculimacula yallundae</name>
    <dbReference type="NCBI Taxonomy" id="86028"/>
    <lineage>
        <taxon>Eukaryota</taxon>
        <taxon>Fungi</taxon>
        <taxon>Dikarya</taxon>
        <taxon>Ascomycota</taxon>
        <taxon>Pezizomycotina</taxon>
        <taxon>Leotiomycetes</taxon>
        <taxon>Helotiales</taxon>
        <taxon>Ploettnerulaceae</taxon>
        <taxon>Oculimacula</taxon>
    </lineage>
</organism>
<keyword evidence="3" id="KW-1185">Reference proteome</keyword>
<comment type="caution">
    <text evidence="2">The sequence shown here is derived from an EMBL/GenBank/DDBJ whole genome shotgun (WGS) entry which is preliminary data.</text>
</comment>
<evidence type="ECO:0000313" key="3">
    <source>
        <dbReference type="Proteomes" id="UP001595075"/>
    </source>
</evidence>
<accession>A0ABR4D098</accession>
<name>A0ABR4D098_9HELO</name>
<evidence type="ECO:0000256" key="1">
    <source>
        <dbReference type="SAM" id="MobiDB-lite"/>
    </source>
</evidence>
<protein>
    <submittedName>
        <fullName evidence="2">Uncharacterized protein</fullName>
    </submittedName>
</protein>
<dbReference type="EMBL" id="JAZHXI010000001">
    <property type="protein sequence ID" value="KAL2075551.1"/>
    <property type="molecule type" value="Genomic_DNA"/>
</dbReference>
<sequence length="94" mass="10430">MSSTTSMMSQSVLTSLRQAPTLPTSTTSGHFLPHTPLTHQHNHGRGFRPIYCIVYIGTKSTTMITTTSQFSYAYFLSTSLGFTTLTTPYTLQPY</sequence>
<dbReference type="Proteomes" id="UP001595075">
    <property type="component" value="Unassembled WGS sequence"/>
</dbReference>
<feature type="region of interest" description="Disordered" evidence="1">
    <location>
        <begin position="19"/>
        <end position="42"/>
    </location>
</feature>
<feature type="compositionally biased region" description="Polar residues" evidence="1">
    <location>
        <begin position="19"/>
        <end position="29"/>
    </location>
</feature>